<dbReference type="STRING" id="3821.A0A151T6U1"/>
<feature type="transmembrane region" description="Helical" evidence="1">
    <location>
        <begin position="53"/>
        <end position="72"/>
    </location>
</feature>
<protein>
    <recommendedName>
        <fullName evidence="4">F-box protein</fullName>
    </recommendedName>
</protein>
<dbReference type="Proteomes" id="UP000075243">
    <property type="component" value="Chromosome 8"/>
</dbReference>
<feature type="transmembrane region" description="Helical" evidence="1">
    <location>
        <begin position="21"/>
        <end position="41"/>
    </location>
</feature>
<evidence type="ECO:0008006" key="4">
    <source>
        <dbReference type="Google" id="ProtNLM"/>
    </source>
</evidence>
<keyword evidence="1" id="KW-0472">Membrane</keyword>
<gene>
    <name evidence="2" type="ORF">KK1_017282</name>
</gene>
<evidence type="ECO:0000313" key="2">
    <source>
        <dbReference type="EMBL" id="KYP62734.1"/>
    </source>
</evidence>
<keyword evidence="1" id="KW-0812">Transmembrane</keyword>
<sequence length="169" mass="18950">MVSDRVEMHHNVGLQRDNWNTLLLNSANMITLSAAIMSGMAATCPVGSNETLLALKLSSTLLFCAATVLLLVMNKIQPSQLAEEQRNATRLFKQLQTKMEATIALRSPSEEDVNDAIEKVLALDRAYPLPLLGAMLDKFPEKFEPTVWWPRPISITTSQHTKEEEEWVE</sequence>
<accession>A0A151T6U1</accession>
<reference evidence="2 3" key="1">
    <citation type="journal article" date="2012" name="Nat. Biotechnol.">
        <title>Draft genome sequence of pigeonpea (Cajanus cajan), an orphan legume crop of resource-poor farmers.</title>
        <authorList>
            <person name="Varshney R.K."/>
            <person name="Chen W."/>
            <person name="Li Y."/>
            <person name="Bharti A.K."/>
            <person name="Saxena R.K."/>
            <person name="Schlueter J.A."/>
            <person name="Donoghue M.T."/>
            <person name="Azam S."/>
            <person name="Fan G."/>
            <person name="Whaley A.M."/>
            <person name="Farmer A.D."/>
            <person name="Sheridan J."/>
            <person name="Iwata A."/>
            <person name="Tuteja R."/>
            <person name="Penmetsa R.V."/>
            <person name="Wu W."/>
            <person name="Upadhyaya H.D."/>
            <person name="Yang S.P."/>
            <person name="Shah T."/>
            <person name="Saxena K.B."/>
            <person name="Michael T."/>
            <person name="McCombie W.R."/>
            <person name="Yang B."/>
            <person name="Zhang G."/>
            <person name="Yang H."/>
            <person name="Wang J."/>
            <person name="Spillane C."/>
            <person name="Cook D.R."/>
            <person name="May G.D."/>
            <person name="Xu X."/>
            <person name="Jackson S.A."/>
        </authorList>
    </citation>
    <scope>NUCLEOTIDE SEQUENCE [LARGE SCALE GENOMIC DNA]</scope>
    <source>
        <strain evidence="3">cv. Asha</strain>
    </source>
</reference>
<dbReference type="Gramene" id="C.cajan_16787.t">
    <property type="protein sequence ID" value="C.cajan_16787.t.cds1"/>
    <property type="gene ID" value="C.cajan_16787"/>
</dbReference>
<dbReference type="Pfam" id="PF14476">
    <property type="entry name" value="Chloroplast_duf"/>
    <property type="match status" value="1"/>
</dbReference>
<dbReference type="AlphaFoldDB" id="A0A151T6U1"/>
<name>A0A151T6U1_CAJCA</name>
<evidence type="ECO:0000313" key="3">
    <source>
        <dbReference type="Proteomes" id="UP000075243"/>
    </source>
</evidence>
<dbReference type="PANTHER" id="PTHR33358:SF18">
    <property type="entry name" value="PLANT-LIKE PROTEIN, PUTATIVE-RELATED"/>
    <property type="match status" value="1"/>
</dbReference>
<keyword evidence="3" id="KW-1185">Reference proteome</keyword>
<dbReference type="InterPro" id="IPR027949">
    <property type="entry name" value="Chloroplast_duf"/>
</dbReference>
<organism evidence="2 3">
    <name type="scientific">Cajanus cajan</name>
    <name type="common">Pigeon pea</name>
    <name type="synonym">Cajanus indicus</name>
    <dbReference type="NCBI Taxonomy" id="3821"/>
    <lineage>
        <taxon>Eukaryota</taxon>
        <taxon>Viridiplantae</taxon>
        <taxon>Streptophyta</taxon>
        <taxon>Embryophyta</taxon>
        <taxon>Tracheophyta</taxon>
        <taxon>Spermatophyta</taxon>
        <taxon>Magnoliopsida</taxon>
        <taxon>eudicotyledons</taxon>
        <taxon>Gunneridae</taxon>
        <taxon>Pentapetalae</taxon>
        <taxon>rosids</taxon>
        <taxon>fabids</taxon>
        <taxon>Fabales</taxon>
        <taxon>Fabaceae</taxon>
        <taxon>Papilionoideae</taxon>
        <taxon>50 kb inversion clade</taxon>
        <taxon>NPAAA clade</taxon>
        <taxon>indigoferoid/millettioid clade</taxon>
        <taxon>Phaseoleae</taxon>
        <taxon>Cajanus</taxon>
    </lineage>
</organism>
<proteinExistence type="predicted"/>
<evidence type="ECO:0000256" key="1">
    <source>
        <dbReference type="SAM" id="Phobius"/>
    </source>
</evidence>
<keyword evidence="1" id="KW-1133">Transmembrane helix</keyword>
<dbReference type="OMA" id="LNSANMI"/>
<dbReference type="EMBL" id="CM003610">
    <property type="protein sequence ID" value="KYP62734.1"/>
    <property type="molecule type" value="Genomic_DNA"/>
</dbReference>
<dbReference type="PANTHER" id="PTHR33358">
    <property type="entry name" value="F-BOX PROTEIN WITH A DOMAIN PROTEIN"/>
    <property type="match status" value="1"/>
</dbReference>